<dbReference type="PANTHER" id="PTHR43567">
    <property type="entry name" value="FLAVOREDOXIN-RELATED-RELATED"/>
    <property type="match status" value="1"/>
</dbReference>
<dbReference type="SUPFAM" id="SSF50475">
    <property type="entry name" value="FMN-binding split barrel"/>
    <property type="match status" value="1"/>
</dbReference>
<dbReference type="EMBL" id="SRYR01000001">
    <property type="protein sequence ID" value="TGY44316.1"/>
    <property type="molecule type" value="Genomic_DNA"/>
</dbReference>
<dbReference type="InterPro" id="IPR052174">
    <property type="entry name" value="Flavoredoxin"/>
</dbReference>
<dbReference type="GO" id="GO:0010181">
    <property type="term" value="F:FMN binding"/>
    <property type="evidence" value="ECO:0007669"/>
    <property type="project" value="InterPro"/>
</dbReference>
<dbReference type="PANTHER" id="PTHR43567:SF5">
    <property type="entry name" value="HYPOTHETICAL CYTOSOLIC PROTEIN"/>
    <property type="match status" value="1"/>
</dbReference>
<organism evidence="3 4">
    <name type="scientific">Clostridium sartagoforme</name>
    <dbReference type="NCBI Taxonomy" id="84031"/>
    <lineage>
        <taxon>Bacteria</taxon>
        <taxon>Bacillati</taxon>
        <taxon>Bacillota</taxon>
        <taxon>Clostridia</taxon>
        <taxon>Eubacteriales</taxon>
        <taxon>Clostridiaceae</taxon>
        <taxon>Clostridium</taxon>
    </lineage>
</organism>
<dbReference type="OrthoDB" id="9791490at2"/>
<dbReference type="InterPro" id="IPR012349">
    <property type="entry name" value="Split_barrel_FMN-bd"/>
</dbReference>
<dbReference type="Pfam" id="PF01613">
    <property type="entry name" value="Flavin_Reduct"/>
    <property type="match status" value="1"/>
</dbReference>
<evidence type="ECO:0000313" key="4">
    <source>
        <dbReference type="Proteomes" id="UP000306888"/>
    </source>
</evidence>
<dbReference type="AlphaFoldDB" id="A0A4S2DPH8"/>
<dbReference type="InterPro" id="IPR002563">
    <property type="entry name" value="Flavin_Rdtase-like_dom"/>
</dbReference>
<accession>A0A4S2DPH8</accession>
<feature type="domain" description="Flavin reductase like" evidence="2">
    <location>
        <begin position="22"/>
        <end position="174"/>
    </location>
</feature>
<dbReference type="Proteomes" id="UP000306888">
    <property type="component" value="Unassembled WGS sequence"/>
</dbReference>
<dbReference type="RefSeq" id="WP_136005422.1">
    <property type="nucleotide sequence ID" value="NZ_SRYR01000001.1"/>
</dbReference>
<proteinExistence type="inferred from homology"/>
<protein>
    <submittedName>
        <fullName evidence="3">Flavin reductase family protein</fullName>
    </submittedName>
</protein>
<evidence type="ECO:0000259" key="2">
    <source>
        <dbReference type="Pfam" id="PF01613"/>
    </source>
</evidence>
<comment type="similarity">
    <text evidence="1">Belongs to the flavoredoxin family.</text>
</comment>
<dbReference type="Gene3D" id="2.30.110.10">
    <property type="entry name" value="Electron Transport, Fmn-binding Protein, Chain A"/>
    <property type="match status" value="1"/>
</dbReference>
<gene>
    <name evidence="3" type="ORF">E5347_05760</name>
</gene>
<reference evidence="3 4" key="1">
    <citation type="submission" date="2019-04" db="EMBL/GenBank/DDBJ databases">
        <title>Microbes associate with the intestines of laboratory mice.</title>
        <authorList>
            <person name="Navarre W."/>
            <person name="Wong E."/>
            <person name="Huang K."/>
            <person name="Tropini C."/>
            <person name="Ng K."/>
            <person name="Yu B."/>
        </authorList>
    </citation>
    <scope>NUCLEOTIDE SEQUENCE [LARGE SCALE GENOMIC DNA]</scope>
    <source>
        <strain evidence="3 4">NM50_B9-20</strain>
    </source>
</reference>
<name>A0A4S2DPH8_9CLOT</name>
<evidence type="ECO:0000256" key="1">
    <source>
        <dbReference type="ARBA" id="ARBA00038054"/>
    </source>
</evidence>
<dbReference type="GO" id="GO:0016646">
    <property type="term" value="F:oxidoreductase activity, acting on the CH-NH group of donors, NAD or NADP as acceptor"/>
    <property type="evidence" value="ECO:0007669"/>
    <property type="project" value="UniProtKB-ARBA"/>
</dbReference>
<comment type="caution">
    <text evidence="3">The sequence shown here is derived from an EMBL/GenBank/DDBJ whole genome shotgun (WGS) entry which is preliminary data.</text>
</comment>
<keyword evidence="4" id="KW-1185">Reference proteome</keyword>
<evidence type="ECO:0000313" key="3">
    <source>
        <dbReference type="EMBL" id="TGY44316.1"/>
    </source>
</evidence>
<sequence>MKKEIEVFDYANVIIKTLKNGVLLTTKADDKVNSMTISWGTLGIEWGKPIFTVFVRENRFTKHQLEKNPEFTINIPVGDFNKKILGICGTKSGHLVDKIKELNLTLESPNKISVPAIKELPLTLECKVIYKQMQDKDEILEENKTNYYPQDVDGSFHGANRDYHIAYYGEIVSAYIVE</sequence>